<gene>
    <name evidence="2" type="ORF">PEVE_00000669</name>
</gene>
<comment type="caution">
    <text evidence="2">The sequence shown here is derived from an EMBL/GenBank/DDBJ whole genome shotgun (WGS) entry which is preliminary data.</text>
</comment>
<organism evidence="2 3">
    <name type="scientific">Porites evermanni</name>
    <dbReference type="NCBI Taxonomy" id="104178"/>
    <lineage>
        <taxon>Eukaryota</taxon>
        <taxon>Metazoa</taxon>
        <taxon>Cnidaria</taxon>
        <taxon>Anthozoa</taxon>
        <taxon>Hexacorallia</taxon>
        <taxon>Scleractinia</taxon>
        <taxon>Fungiina</taxon>
        <taxon>Poritidae</taxon>
        <taxon>Porites</taxon>
    </lineage>
</organism>
<sequence>MNARFRQIPSQTAAMNGKNNSCSLCYGFIFNLLVALCTIGFLCYFLYRFDARLVSLERKLWNKEHGDGSLSKKEKIGSYGQARHHNQAILMRKARTGGKVRLSEAKQLKKLIIEEQSRT</sequence>
<keyword evidence="1" id="KW-0472">Membrane</keyword>
<evidence type="ECO:0000256" key="1">
    <source>
        <dbReference type="SAM" id="Phobius"/>
    </source>
</evidence>
<keyword evidence="1" id="KW-1133">Transmembrane helix</keyword>
<reference evidence="2 3" key="1">
    <citation type="submission" date="2022-05" db="EMBL/GenBank/DDBJ databases">
        <authorList>
            <consortium name="Genoscope - CEA"/>
            <person name="William W."/>
        </authorList>
    </citation>
    <scope>NUCLEOTIDE SEQUENCE [LARGE SCALE GENOMIC DNA]</scope>
</reference>
<accession>A0ABN8LT97</accession>
<keyword evidence="1" id="KW-0812">Transmembrane</keyword>
<feature type="transmembrane region" description="Helical" evidence="1">
    <location>
        <begin position="26"/>
        <end position="47"/>
    </location>
</feature>
<evidence type="ECO:0000313" key="2">
    <source>
        <dbReference type="EMBL" id="CAH3019030.1"/>
    </source>
</evidence>
<dbReference type="Proteomes" id="UP001159427">
    <property type="component" value="Unassembled WGS sequence"/>
</dbReference>
<protein>
    <submittedName>
        <fullName evidence="2">Uncharacterized protein</fullName>
    </submittedName>
</protein>
<keyword evidence="3" id="KW-1185">Reference proteome</keyword>
<evidence type="ECO:0000313" key="3">
    <source>
        <dbReference type="Proteomes" id="UP001159427"/>
    </source>
</evidence>
<name>A0ABN8LT97_9CNID</name>
<dbReference type="EMBL" id="CALNXI010000103">
    <property type="protein sequence ID" value="CAH3019030.1"/>
    <property type="molecule type" value="Genomic_DNA"/>
</dbReference>
<proteinExistence type="predicted"/>